<accession>A0A0D7ADR9</accession>
<keyword evidence="3" id="KW-1185">Reference proteome</keyword>
<organism evidence="2 3">
    <name type="scientific">Fistulina hepatica ATCC 64428</name>
    <dbReference type="NCBI Taxonomy" id="1128425"/>
    <lineage>
        <taxon>Eukaryota</taxon>
        <taxon>Fungi</taxon>
        <taxon>Dikarya</taxon>
        <taxon>Basidiomycota</taxon>
        <taxon>Agaricomycotina</taxon>
        <taxon>Agaricomycetes</taxon>
        <taxon>Agaricomycetidae</taxon>
        <taxon>Agaricales</taxon>
        <taxon>Fistulinaceae</taxon>
        <taxon>Fistulina</taxon>
    </lineage>
</organism>
<protein>
    <submittedName>
        <fullName evidence="2">Uncharacterized protein</fullName>
    </submittedName>
</protein>
<name>A0A0D7ADR9_9AGAR</name>
<reference evidence="2 3" key="1">
    <citation type="journal article" date="2015" name="Fungal Genet. Biol.">
        <title>Evolution of novel wood decay mechanisms in Agaricales revealed by the genome sequences of Fistulina hepatica and Cylindrobasidium torrendii.</title>
        <authorList>
            <person name="Floudas D."/>
            <person name="Held B.W."/>
            <person name="Riley R."/>
            <person name="Nagy L.G."/>
            <person name="Koehler G."/>
            <person name="Ransdell A.S."/>
            <person name="Younus H."/>
            <person name="Chow J."/>
            <person name="Chiniquy J."/>
            <person name="Lipzen A."/>
            <person name="Tritt A."/>
            <person name="Sun H."/>
            <person name="Haridas S."/>
            <person name="LaButti K."/>
            <person name="Ohm R.A."/>
            <person name="Kues U."/>
            <person name="Blanchette R.A."/>
            <person name="Grigoriev I.V."/>
            <person name="Minto R.E."/>
            <person name="Hibbett D.S."/>
        </authorList>
    </citation>
    <scope>NUCLEOTIDE SEQUENCE [LARGE SCALE GENOMIC DNA]</scope>
    <source>
        <strain evidence="2 3">ATCC 64428</strain>
    </source>
</reference>
<dbReference type="AlphaFoldDB" id="A0A0D7ADR9"/>
<evidence type="ECO:0000313" key="3">
    <source>
        <dbReference type="Proteomes" id="UP000054144"/>
    </source>
</evidence>
<dbReference type="Proteomes" id="UP000054144">
    <property type="component" value="Unassembled WGS sequence"/>
</dbReference>
<feature type="signal peptide" evidence="1">
    <location>
        <begin position="1"/>
        <end position="19"/>
    </location>
</feature>
<proteinExistence type="predicted"/>
<keyword evidence="1" id="KW-0732">Signal</keyword>
<feature type="chain" id="PRO_5002316246" evidence="1">
    <location>
        <begin position="20"/>
        <end position="100"/>
    </location>
</feature>
<gene>
    <name evidence="2" type="ORF">FISHEDRAFT_72941</name>
</gene>
<sequence>MRPGTLLLTAFVAAAAVGALPHDSRDIRAPNARAIQGPTPVDLREFDGDGPTAREMNAKPASLFSREDGHIDGQTFERRSRIGKKIGEFFKKAFHFLTPF</sequence>
<evidence type="ECO:0000256" key="1">
    <source>
        <dbReference type="SAM" id="SignalP"/>
    </source>
</evidence>
<evidence type="ECO:0000313" key="2">
    <source>
        <dbReference type="EMBL" id="KIY49132.1"/>
    </source>
</evidence>
<dbReference type="EMBL" id="KN881726">
    <property type="protein sequence ID" value="KIY49132.1"/>
    <property type="molecule type" value="Genomic_DNA"/>
</dbReference>